<accession>A0A543LLP0</accession>
<dbReference type="PANTHER" id="PTHR43179:SF7">
    <property type="entry name" value="RHAMNOSYLTRANSFERASE WBBL"/>
    <property type="match status" value="1"/>
</dbReference>
<name>A0A543LLP0_9BURK</name>
<evidence type="ECO:0000313" key="2">
    <source>
        <dbReference type="Proteomes" id="UP000316993"/>
    </source>
</evidence>
<proteinExistence type="predicted"/>
<sequence>MIFDSLASEEVHPQRDVVISIVSHGHGRMIEHLLSDLASQCAGQDCSITRVVVTLNIPEPLPPLTGWPFKVELVHNKNPRGFGANHNRALAASSESFLCVLNPDIRFFPGERVLDTLIDAAGRQEVGIAYPMQVDEAGVLQDCERAIPTPWALFLRYTASKRVEQVDWVNAACLVLRRNVWEQLAGFDEGYFMYCEDVDLSLRVRLAGLTIHRAGVKVCHAGQRDSRKSLKHFRWHIASLLRLWGSPVFYKASRLLQPNPDGRHRI</sequence>
<evidence type="ECO:0000313" key="1">
    <source>
        <dbReference type="EMBL" id="TQN08300.1"/>
    </source>
</evidence>
<reference evidence="1 2" key="1">
    <citation type="submission" date="2019-06" db="EMBL/GenBank/DDBJ databases">
        <title>Genomic Encyclopedia of Archaeal and Bacterial Type Strains, Phase II (KMG-II): from individual species to whole genera.</title>
        <authorList>
            <person name="Goeker M."/>
        </authorList>
    </citation>
    <scope>NUCLEOTIDE SEQUENCE [LARGE SCALE GENOMIC DNA]</scope>
    <source>
        <strain evidence="1 2">DSM 7270</strain>
    </source>
</reference>
<dbReference type="AlphaFoldDB" id="A0A543LLP0"/>
<dbReference type="Gene3D" id="3.90.550.10">
    <property type="entry name" value="Spore Coat Polysaccharide Biosynthesis Protein SpsA, Chain A"/>
    <property type="match status" value="1"/>
</dbReference>
<dbReference type="SUPFAM" id="SSF53448">
    <property type="entry name" value="Nucleotide-diphospho-sugar transferases"/>
    <property type="match status" value="1"/>
</dbReference>
<organism evidence="1 2">
    <name type="scientific">Acidovorax temperans</name>
    <dbReference type="NCBI Taxonomy" id="80878"/>
    <lineage>
        <taxon>Bacteria</taxon>
        <taxon>Pseudomonadati</taxon>
        <taxon>Pseudomonadota</taxon>
        <taxon>Betaproteobacteria</taxon>
        <taxon>Burkholderiales</taxon>
        <taxon>Comamonadaceae</taxon>
        <taxon>Acidovorax</taxon>
    </lineage>
</organism>
<dbReference type="RefSeq" id="WP_142082194.1">
    <property type="nucleotide sequence ID" value="NZ_VFPV01000001.1"/>
</dbReference>
<dbReference type="PANTHER" id="PTHR43179">
    <property type="entry name" value="RHAMNOSYLTRANSFERASE WBBL"/>
    <property type="match status" value="1"/>
</dbReference>
<dbReference type="EMBL" id="VFPV01000001">
    <property type="protein sequence ID" value="TQN08300.1"/>
    <property type="molecule type" value="Genomic_DNA"/>
</dbReference>
<dbReference type="InterPro" id="IPR029044">
    <property type="entry name" value="Nucleotide-diphossugar_trans"/>
</dbReference>
<gene>
    <name evidence="1" type="ORF">BDD18_1463</name>
</gene>
<comment type="caution">
    <text evidence="1">The sequence shown here is derived from an EMBL/GenBank/DDBJ whole genome shotgun (WGS) entry which is preliminary data.</text>
</comment>
<evidence type="ECO:0008006" key="3">
    <source>
        <dbReference type="Google" id="ProtNLM"/>
    </source>
</evidence>
<protein>
    <recommendedName>
        <fullName evidence="3">Glycosyl transferase</fullName>
    </recommendedName>
</protein>
<dbReference type="Proteomes" id="UP000316993">
    <property type="component" value="Unassembled WGS sequence"/>
</dbReference>